<dbReference type="EMBL" id="CADCTG010000306">
    <property type="protein sequence ID" value="CAA9283252.1"/>
    <property type="molecule type" value="Genomic_DNA"/>
</dbReference>
<accession>A0A6J4JNU0</accession>
<organism evidence="2">
    <name type="scientific">uncultured Acetobacteraceae bacterium</name>
    <dbReference type="NCBI Taxonomy" id="169975"/>
    <lineage>
        <taxon>Bacteria</taxon>
        <taxon>Pseudomonadati</taxon>
        <taxon>Pseudomonadota</taxon>
        <taxon>Alphaproteobacteria</taxon>
        <taxon>Acetobacterales</taxon>
        <taxon>Acetobacteraceae</taxon>
        <taxon>environmental samples</taxon>
    </lineage>
</organism>
<proteinExistence type="predicted"/>
<feature type="non-terminal residue" evidence="2">
    <location>
        <position position="72"/>
    </location>
</feature>
<sequence>VQTCHRRHQPESIRSGVLLRRLPRPGGAERVPLDAQPRPRALVRRGRGRPGGHAAHAGLRGLPPAARAVDGL</sequence>
<name>A0A6J4JNU0_9PROT</name>
<evidence type="ECO:0000256" key="1">
    <source>
        <dbReference type="SAM" id="MobiDB-lite"/>
    </source>
</evidence>
<feature type="compositionally biased region" description="Low complexity" evidence="1">
    <location>
        <begin position="52"/>
        <end position="63"/>
    </location>
</feature>
<dbReference type="AlphaFoldDB" id="A0A6J4JNU0"/>
<gene>
    <name evidence="2" type="ORF">AVDCRST_MAG08-3989</name>
</gene>
<evidence type="ECO:0000313" key="2">
    <source>
        <dbReference type="EMBL" id="CAA9283252.1"/>
    </source>
</evidence>
<feature type="non-terminal residue" evidence="2">
    <location>
        <position position="1"/>
    </location>
</feature>
<feature type="compositionally biased region" description="Basic residues" evidence="1">
    <location>
        <begin position="41"/>
        <end position="50"/>
    </location>
</feature>
<feature type="region of interest" description="Disordered" evidence="1">
    <location>
        <begin position="1"/>
        <end position="72"/>
    </location>
</feature>
<protein>
    <submittedName>
        <fullName evidence="2">Uncharacterized protein</fullName>
    </submittedName>
</protein>
<reference evidence="2" key="1">
    <citation type="submission" date="2020-02" db="EMBL/GenBank/DDBJ databases">
        <authorList>
            <person name="Meier V. D."/>
        </authorList>
    </citation>
    <scope>NUCLEOTIDE SEQUENCE</scope>
    <source>
        <strain evidence="2">AVDCRST_MAG08</strain>
    </source>
</reference>